<evidence type="ECO:0000313" key="8">
    <source>
        <dbReference type="Proteomes" id="UP000230842"/>
    </source>
</evidence>
<evidence type="ECO:0000256" key="5">
    <source>
        <dbReference type="SAM" id="Phobius"/>
    </source>
</evidence>
<feature type="transmembrane region" description="Helical" evidence="5">
    <location>
        <begin position="97"/>
        <end position="115"/>
    </location>
</feature>
<reference evidence="7 8" key="1">
    <citation type="submission" date="2017-11" db="EMBL/GenBank/DDBJ databases">
        <title>Genomic Encyclopedia of Archaeal and Bacterial Type Strains, Phase II (KMG-II): From Individual Species to Whole Genera.</title>
        <authorList>
            <person name="Goeker M."/>
        </authorList>
    </citation>
    <scope>NUCLEOTIDE SEQUENCE [LARGE SCALE GENOMIC DNA]</scope>
    <source>
        <strain evidence="7 8">DSM 27763</strain>
    </source>
</reference>
<dbReference type="Gene3D" id="1.20.1250.20">
    <property type="entry name" value="MFS general substrate transporter like domains"/>
    <property type="match status" value="2"/>
</dbReference>
<feature type="transmembrane region" description="Helical" evidence="5">
    <location>
        <begin position="12"/>
        <end position="31"/>
    </location>
</feature>
<keyword evidence="3 5" id="KW-1133">Transmembrane helix</keyword>
<feature type="transmembrane region" description="Helical" evidence="5">
    <location>
        <begin position="161"/>
        <end position="181"/>
    </location>
</feature>
<keyword evidence="4 5" id="KW-0472">Membrane</keyword>
<dbReference type="Pfam" id="PF07690">
    <property type="entry name" value="MFS_1"/>
    <property type="match status" value="1"/>
</dbReference>
<dbReference type="InterPro" id="IPR020846">
    <property type="entry name" value="MFS_dom"/>
</dbReference>
<feature type="transmembrane region" description="Helical" evidence="5">
    <location>
        <begin position="207"/>
        <end position="227"/>
    </location>
</feature>
<feature type="transmembrane region" description="Helical" evidence="5">
    <location>
        <begin position="43"/>
        <end position="61"/>
    </location>
</feature>
<accession>A0A0B2BP90</accession>
<evidence type="ECO:0000259" key="6">
    <source>
        <dbReference type="PROSITE" id="PS50850"/>
    </source>
</evidence>
<sequence>MSALQRARVATTAFFVLNGFTIGIWVVNIPVVQDRADVDTVLLGWLLLVLGVAAFVGMQAGGWLSDRVGSHRVELTAGALMGISVLGPALARDPVTLALGLVALGLANGVLDVSMNTQAVEVERTYERHVMGSFHAFFSLGGMLAALVGGLLISADVPMPVTAAGLAVVGVALTAACRTSVWRAGRASTGATEEASEGARRRTSAGWTWRIAGLAALAFALFLAEGVAGDWSAVHLHEVLGTSKATAAWAFGSFSLAMTVGRLLTDRVVTRIGRAAFVRAGALIAAVGLGSAALAPTTWLAVAGWTLFGIGLSGCVPQFLSAAGHVDPAAAGRNVAKVAGFGYVGLLAGPAVIGLLTHWVPLTSAFWLPVAGCVAAGLVAPYLLRPDPAAGDSRARRG</sequence>
<evidence type="ECO:0000256" key="4">
    <source>
        <dbReference type="ARBA" id="ARBA00023136"/>
    </source>
</evidence>
<dbReference type="RefSeq" id="WP_039340874.1">
    <property type="nucleotide sequence ID" value="NZ_PGEZ01000001.1"/>
</dbReference>
<dbReference type="SUPFAM" id="SSF103473">
    <property type="entry name" value="MFS general substrate transporter"/>
    <property type="match status" value="1"/>
</dbReference>
<dbReference type="Proteomes" id="UP000230842">
    <property type="component" value="Unassembled WGS sequence"/>
</dbReference>
<feature type="transmembrane region" description="Helical" evidence="5">
    <location>
        <begin position="338"/>
        <end position="360"/>
    </location>
</feature>
<feature type="transmembrane region" description="Helical" evidence="5">
    <location>
        <begin position="366"/>
        <end position="384"/>
    </location>
</feature>
<evidence type="ECO:0000256" key="1">
    <source>
        <dbReference type="ARBA" id="ARBA00004651"/>
    </source>
</evidence>
<dbReference type="AlphaFoldDB" id="A0A0B2BP90"/>
<dbReference type="GO" id="GO:0005886">
    <property type="term" value="C:plasma membrane"/>
    <property type="evidence" value="ECO:0007669"/>
    <property type="project" value="UniProtKB-SubCell"/>
</dbReference>
<comment type="caution">
    <text evidence="7">The sequence shown here is derived from an EMBL/GenBank/DDBJ whole genome shotgun (WGS) entry which is preliminary data.</text>
</comment>
<feature type="transmembrane region" description="Helical" evidence="5">
    <location>
        <begin position="276"/>
        <end position="296"/>
    </location>
</feature>
<keyword evidence="8" id="KW-1185">Reference proteome</keyword>
<dbReference type="InterPro" id="IPR011701">
    <property type="entry name" value="MFS"/>
</dbReference>
<proteinExistence type="predicted"/>
<dbReference type="InterPro" id="IPR051788">
    <property type="entry name" value="MFS_Transporter"/>
</dbReference>
<name>A0A0B2BP90_9ACTN</name>
<dbReference type="InterPro" id="IPR036259">
    <property type="entry name" value="MFS_trans_sf"/>
</dbReference>
<dbReference type="PANTHER" id="PTHR23514:SF13">
    <property type="entry name" value="INNER MEMBRANE PROTEIN YBJJ"/>
    <property type="match status" value="1"/>
</dbReference>
<feature type="transmembrane region" description="Helical" evidence="5">
    <location>
        <begin position="247"/>
        <end position="264"/>
    </location>
</feature>
<comment type="subcellular location">
    <subcellularLocation>
        <location evidence="1">Cell membrane</location>
        <topology evidence="1">Multi-pass membrane protein</topology>
    </subcellularLocation>
</comment>
<feature type="domain" description="Major facilitator superfamily (MFS) profile" evidence="6">
    <location>
        <begin position="7"/>
        <end position="389"/>
    </location>
</feature>
<evidence type="ECO:0000313" key="7">
    <source>
        <dbReference type="EMBL" id="PJJ57028.1"/>
    </source>
</evidence>
<feature type="transmembrane region" description="Helical" evidence="5">
    <location>
        <begin position="136"/>
        <end position="155"/>
    </location>
</feature>
<dbReference type="GO" id="GO:0022857">
    <property type="term" value="F:transmembrane transporter activity"/>
    <property type="evidence" value="ECO:0007669"/>
    <property type="project" value="InterPro"/>
</dbReference>
<dbReference type="PROSITE" id="PS50850">
    <property type="entry name" value="MFS"/>
    <property type="match status" value="1"/>
</dbReference>
<dbReference type="CDD" id="cd17393">
    <property type="entry name" value="MFS_MosC_like"/>
    <property type="match status" value="1"/>
</dbReference>
<dbReference type="PANTHER" id="PTHR23514">
    <property type="entry name" value="BYPASS OF STOP CODON PROTEIN 6"/>
    <property type="match status" value="1"/>
</dbReference>
<organism evidence="7 8">
    <name type="scientific">Mumia flava</name>
    <dbReference type="NCBI Taxonomy" id="1348852"/>
    <lineage>
        <taxon>Bacteria</taxon>
        <taxon>Bacillati</taxon>
        <taxon>Actinomycetota</taxon>
        <taxon>Actinomycetes</taxon>
        <taxon>Propionibacteriales</taxon>
        <taxon>Nocardioidaceae</taxon>
        <taxon>Mumia</taxon>
    </lineage>
</organism>
<feature type="transmembrane region" description="Helical" evidence="5">
    <location>
        <begin position="302"/>
        <end position="326"/>
    </location>
</feature>
<protein>
    <submittedName>
        <fullName evidence="7">Fucose permease</fullName>
    </submittedName>
</protein>
<gene>
    <name evidence="7" type="ORF">CLV56_1247</name>
</gene>
<keyword evidence="2 5" id="KW-0812">Transmembrane</keyword>
<evidence type="ECO:0000256" key="3">
    <source>
        <dbReference type="ARBA" id="ARBA00022989"/>
    </source>
</evidence>
<dbReference type="EMBL" id="PGEZ01000001">
    <property type="protein sequence ID" value="PJJ57028.1"/>
    <property type="molecule type" value="Genomic_DNA"/>
</dbReference>
<evidence type="ECO:0000256" key="2">
    <source>
        <dbReference type="ARBA" id="ARBA00022692"/>
    </source>
</evidence>